<dbReference type="Proteomes" id="UP000602004">
    <property type="component" value="Unassembled WGS sequence"/>
</dbReference>
<name>A0ABQ1LD96_9BURK</name>
<sequence>MTHRTKLLCALVLLPVVASAKTVYSGEFDYHYFKSPEASFAGRPAAEITRMCDSGEHASNDDLAQCSHLKFNKANSQLQKKLKAVTSKIQSVDASLKASGEPVAFPFFQKAQNAWATYRDNECYGETYSMGEAAERYIFFWECMANITQSRAKELDELLKD</sequence>
<comment type="caution">
    <text evidence="3">The sequence shown here is derived from an EMBL/GenBank/DDBJ whole genome shotgun (WGS) entry which is preliminary data.</text>
</comment>
<dbReference type="InterPro" id="IPR009739">
    <property type="entry name" value="LprI-like_N"/>
</dbReference>
<evidence type="ECO:0000313" key="4">
    <source>
        <dbReference type="Proteomes" id="UP000602004"/>
    </source>
</evidence>
<evidence type="ECO:0000256" key="1">
    <source>
        <dbReference type="SAM" id="SignalP"/>
    </source>
</evidence>
<feature type="chain" id="PRO_5046416762" description="Lysozyme inhibitor LprI-like N-terminal domain-containing protein" evidence="1">
    <location>
        <begin position="21"/>
        <end position="161"/>
    </location>
</feature>
<dbReference type="EMBL" id="BMHL01000001">
    <property type="protein sequence ID" value="GGC22272.1"/>
    <property type="molecule type" value="Genomic_DNA"/>
</dbReference>
<evidence type="ECO:0000313" key="3">
    <source>
        <dbReference type="EMBL" id="GGC22272.1"/>
    </source>
</evidence>
<reference evidence="4" key="1">
    <citation type="journal article" date="2019" name="Int. J. Syst. Evol. Microbiol.">
        <title>The Global Catalogue of Microorganisms (GCM) 10K type strain sequencing project: providing services to taxonomists for standard genome sequencing and annotation.</title>
        <authorList>
            <consortium name="The Broad Institute Genomics Platform"/>
            <consortium name="The Broad Institute Genome Sequencing Center for Infectious Disease"/>
            <person name="Wu L."/>
            <person name="Ma J."/>
        </authorList>
    </citation>
    <scope>NUCLEOTIDE SEQUENCE [LARGE SCALE GENOMIC DNA]</scope>
    <source>
        <strain evidence="4">CGMCC 1.15103</strain>
    </source>
</reference>
<dbReference type="Gene3D" id="1.20.1270.180">
    <property type="match status" value="1"/>
</dbReference>
<protein>
    <recommendedName>
        <fullName evidence="2">Lysozyme inhibitor LprI-like N-terminal domain-containing protein</fullName>
    </recommendedName>
</protein>
<dbReference type="RefSeq" id="WP_115780379.1">
    <property type="nucleotide sequence ID" value="NZ_BMHL01000001.1"/>
</dbReference>
<proteinExistence type="predicted"/>
<organism evidence="3 4">
    <name type="scientific">Paraburkholderia caffeinilytica</name>
    <dbReference type="NCBI Taxonomy" id="1761016"/>
    <lineage>
        <taxon>Bacteria</taxon>
        <taxon>Pseudomonadati</taxon>
        <taxon>Pseudomonadota</taxon>
        <taxon>Betaproteobacteria</taxon>
        <taxon>Burkholderiales</taxon>
        <taxon>Burkholderiaceae</taxon>
        <taxon>Paraburkholderia</taxon>
    </lineage>
</organism>
<dbReference type="Pfam" id="PF07007">
    <property type="entry name" value="LprI"/>
    <property type="match status" value="1"/>
</dbReference>
<evidence type="ECO:0000259" key="2">
    <source>
        <dbReference type="Pfam" id="PF07007"/>
    </source>
</evidence>
<feature type="domain" description="Lysozyme inhibitor LprI-like N-terminal" evidence="2">
    <location>
        <begin position="53"/>
        <end position="155"/>
    </location>
</feature>
<feature type="signal peptide" evidence="1">
    <location>
        <begin position="1"/>
        <end position="20"/>
    </location>
</feature>
<keyword evidence="1" id="KW-0732">Signal</keyword>
<gene>
    <name evidence="3" type="ORF">GCM10011400_05760</name>
</gene>
<keyword evidence="4" id="KW-1185">Reference proteome</keyword>
<accession>A0ABQ1LD96</accession>